<comment type="caution">
    <text evidence="1">The sequence shown here is derived from an EMBL/GenBank/DDBJ whole genome shotgun (WGS) entry which is preliminary data.</text>
</comment>
<accession>A0ACC0A4I3</accession>
<protein>
    <submittedName>
        <fullName evidence="1">Uncharacterized protein</fullName>
    </submittedName>
</protein>
<dbReference type="Proteomes" id="UP001060085">
    <property type="component" value="Linkage Group LG07"/>
</dbReference>
<sequence length="170" mass="19884">MVNEEKDKRKRSLTASSRRHVRTRDSNDGNNKVGGCDIQFMGTEHIPIEERIEMPKSRIVQNRDIEILEPPELKKSSRSRKKDSKDGNNEDRSCDQNQQKHKDIIGPGHEEELRGKAKMLNEEKDKRKRSLRTSSRRHIRRRNSNDGNNEMDGCDIEFMGIEHVPVEQRI</sequence>
<reference evidence="2" key="1">
    <citation type="journal article" date="2023" name="Nat. Plants">
        <title>Single-cell RNA sequencing provides a high-resolution roadmap for understanding the multicellular compartmentation of specialized metabolism.</title>
        <authorList>
            <person name="Sun S."/>
            <person name="Shen X."/>
            <person name="Li Y."/>
            <person name="Li Y."/>
            <person name="Wang S."/>
            <person name="Li R."/>
            <person name="Zhang H."/>
            <person name="Shen G."/>
            <person name="Guo B."/>
            <person name="Wei J."/>
            <person name="Xu J."/>
            <person name="St-Pierre B."/>
            <person name="Chen S."/>
            <person name="Sun C."/>
        </authorList>
    </citation>
    <scope>NUCLEOTIDE SEQUENCE [LARGE SCALE GENOMIC DNA]</scope>
</reference>
<keyword evidence="2" id="KW-1185">Reference proteome</keyword>
<evidence type="ECO:0000313" key="2">
    <source>
        <dbReference type="Proteomes" id="UP001060085"/>
    </source>
</evidence>
<evidence type="ECO:0000313" key="1">
    <source>
        <dbReference type="EMBL" id="KAI5655813.1"/>
    </source>
</evidence>
<proteinExistence type="predicted"/>
<gene>
    <name evidence="1" type="ORF">M9H77_33000</name>
</gene>
<organism evidence="1 2">
    <name type="scientific">Catharanthus roseus</name>
    <name type="common">Madagascar periwinkle</name>
    <name type="synonym">Vinca rosea</name>
    <dbReference type="NCBI Taxonomy" id="4058"/>
    <lineage>
        <taxon>Eukaryota</taxon>
        <taxon>Viridiplantae</taxon>
        <taxon>Streptophyta</taxon>
        <taxon>Embryophyta</taxon>
        <taxon>Tracheophyta</taxon>
        <taxon>Spermatophyta</taxon>
        <taxon>Magnoliopsida</taxon>
        <taxon>eudicotyledons</taxon>
        <taxon>Gunneridae</taxon>
        <taxon>Pentapetalae</taxon>
        <taxon>asterids</taxon>
        <taxon>lamiids</taxon>
        <taxon>Gentianales</taxon>
        <taxon>Apocynaceae</taxon>
        <taxon>Rauvolfioideae</taxon>
        <taxon>Vinceae</taxon>
        <taxon>Catharanthinae</taxon>
        <taxon>Catharanthus</taxon>
    </lineage>
</organism>
<dbReference type="EMBL" id="CM044707">
    <property type="protein sequence ID" value="KAI5655813.1"/>
    <property type="molecule type" value="Genomic_DNA"/>
</dbReference>
<name>A0ACC0A4I3_CATRO</name>